<evidence type="ECO:0000313" key="4">
    <source>
        <dbReference type="EMBL" id="CAF4459888.1"/>
    </source>
</evidence>
<dbReference type="Proteomes" id="UP000677228">
    <property type="component" value="Unassembled WGS sequence"/>
</dbReference>
<sequence>AYDWKILAIGGKQSNAEIATKQLCDLGYKNVKVMALSNSQDDEQQLINTLKQSQWDAVSIGGMINGYITVQPEQKDEIFYWFNRLVNLVHEHAPHSQFIFVKSPQDIHDGIQRVFAAARIKKPEVWERV</sequence>
<proteinExistence type="predicted"/>
<dbReference type="EMBL" id="CAJOBA010085132">
    <property type="protein sequence ID" value="CAF4459888.1"/>
    <property type="molecule type" value="Genomic_DNA"/>
</dbReference>
<reference evidence="1" key="1">
    <citation type="submission" date="2021-02" db="EMBL/GenBank/DDBJ databases">
        <authorList>
            <person name="Nowell W R."/>
        </authorList>
    </citation>
    <scope>NUCLEOTIDE SEQUENCE</scope>
</reference>
<dbReference type="Proteomes" id="UP000681722">
    <property type="component" value="Unassembled WGS sequence"/>
</dbReference>
<evidence type="ECO:0000313" key="2">
    <source>
        <dbReference type="EMBL" id="CAF1632361.1"/>
    </source>
</evidence>
<protein>
    <submittedName>
        <fullName evidence="1">Uncharacterized protein</fullName>
    </submittedName>
</protein>
<dbReference type="AlphaFoldDB" id="A0A815LCW9"/>
<dbReference type="EMBL" id="CAJOBC010083126">
    <property type="protein sequence ID" value="CAF4297046.1"/>
    <property type="molecule type" value="Genomic_DNA"/>
</dbReference>
<dbReference type="Proteomes" id="UP000682733">
    <property type="component" value="Unassembled WGS sequence"/>
</dbReference>
<dbReference type="Proteomes" id="UP000663829">
    <property type="component" value="Unassembled WGS sequence"/>
</dbReference>
<evidence type="ECO:0000313" key="1">
    <source>
        <dbReference type="EMBL" id="CAF1405341.1"/>
    </source>
</evidence>
<keyword evidence="5" id="KW-1185">Reference proteome</keyword>
<organism evidence="1 5">
    <name type="scientific">Didymodactylos carnosus</name>
    <dbReference type="NCBI Taxonomy" id="1234261"/>
    <lineage>
        <taxon>Eukaryota</taxon>
        <taxon>Metazoa</taxon>
        <taxon>Spiralia</taxon>
        <taxon>Gnathifera</taxon>
        <taxon>Rotifera</taxon>
        <taxon>Eurotatoria</taxon>
        <taxon>Bdelloidea</taxon>
        <taxon>Philodinida</taxon>
        <taxon>Philodinidae</taxon>
        <taxon>Didymodactylos</taxon>
    </lineage>
</organism>
<gene>
    <name evidence="1" type="ORF">GPM918_LOCUS33369</name>
    <name evidence="2" type="ORF">OVA965_LOCUS43791</name>
    <name evidence="3" type="ORF">SRO942_LOCUS34053</name>
    <name evidence="4" type="ORF">TMI583_LOCUS46201</name>
</gene>
<comment type="caution">
    <text evidence="1">The sequence shown here is derived from an EMBL/GenBank/DDBJ whole genome shotgun (WGS) entry which is preliminary data.</text>
</comment>
<accession>A0A815LCW9</accession>
<dbReference type="EMBL" id="CAJNOQ010017702">
    <property type="protein sequence ID" value="CAF1405341.1"/>
    <property type="molecule type" value="Genomic_DNA"/>
</dbReference>
<evidence type="ECO:0000313" key="5">
    <source>
        <dbReference type="Proteomes" id="UP000663829"/>
    </source>
</evidence>
<dbReference type="EMBL" id="CAJNOK010059327">
    <property type="protein sequence ID" value="CAF1632361.1"/>
    <property type="molecule type" value="Genomic_DNA"/>
</dbReference>
<feature type="non-terminal residue" evidence="1">
    <location>
        <position position="1"/>
    </location>
</feature>
<evidence type="ECO:0000313" key="3">
    <source>
        <dbReference type="EMBL" id="CAF4297046.1"/>
    </source>
</evidence>
<dbReference type="OrthoDB" id="2781894at2759"/>
<name>A0A815LCW9_9BILA</name>